<name>A0ABS0HY89_9BACT</name>
<dbReference type="SUPFAM" id="SSF52096">
    <property type="entry name" value="ClpP/crotonase"/>
    <property type="match status" value="1"/>
</dbReference>
<dbReference type="SMART" id="SM00245">
    <property type="entry name" value="TSPc"/>
    <property type="match status" value="1"/>
</dbReference>
<evidence type="ECO:0000256" key="1">
    <source>
        <dbReference type="SAM" id="SignalP"/>
    </source>
</evidence>
<comment type="caution">
    <text evidence="3">The sequence shown here is derived from an EMBL/GenBank/DDBJ whole genome shotgun (WGS) entry which is preliminary data.</text>
</comment>
<feature type="signal peptide" evidence="1">
    <location>
        <begin position="1"/>
        <end position="22"/>
    </location>
</feature>
<sequence>MKHVLLLASGMLALLRPGPANAQKPPLTRQQYQEDFDFLWNTVRTNYAYFGTTQTDWEQVRVSYRPQLDTLSSRRAFVRVLENVLAELYDNHAGLGTNRADSRRLVPTGTDVWAEFVGDRAVVQQVRAGYGAEKAGLKPGAVIEAVNGVAVAEAIRPWLAHALRRPDPAARNFALAQLLAGDHITPRTWTVQVGVRRFTAQPDAPAPLLETTPNKGLLEVKRIGDHGTIGYLKINNSLGDSRLIARFDSALTALQGTQSLVLDLRETPSGGNTTVARAIMGRFIKAEGPYQRHELPNEEAETGIPRRWLELVAPRGPRYAKPLVVLVGRWTGSMGEGLAIGFDALHCATLVGTEMAQLRGAIYSYQLPHSSIGFSFPVERLYHVDGRPREAYRPHFALDLLKADQEPKPSPDPVMKEALSLLEHKD</sequence>
<dbReference type="Proteomes" id="UP000618931">
    <property type="component" value="Unassembled WGS sequence"/>
</dbReference>
<feature type="domain" description="Tail specific protease" evidence="2">
    <location>
        <begin position="193"/>
        <end position="399"/>
    </location>
</feature>
<evidence type="ECO:0000313" key="4">
    <source>
        <dbReference type="Proteomes" id="UP000618931"/>
    </source>
</evidence>
<keyword evidence="1" id="KW-0732">Signal</keyword>
<dbReference type="InterPro" id="IPR029045">
    <property type="entry name" value="ClpP/crotonase-like_dom_sf"/>
</dbReference>
<dbReference type="SUPFAM" id="SSF50156">
    <property type="entry name" value="PDZ domain-like"/>
    <property type="match status" value="1"/>
</dbReference>
<organism evidence="3 4">
    <name type="scientific">Hymenobacter ruricola</name>
    <dbReference type="NCBI Taxonomy" id="2791023"/>
    <lineage>
        <taxon>Bacteria</taxon>
        <taxon>Pseudomonadati</taxon>
        <taxon>Bacteroidota</taxon>
        <taxon>Cytophagia</taxon>
        <taxon>Cytophagales</taxon>
        <taxon>Hymenobacteraceae</taxon>
        <taxon>Hymenobacter</taxon>
    </lineage>
</organism>
<dbReference type="Pfam" id="PF03572">
    <property type="entry name" value="Peptidase_S41"/>
    <property type="match status" value="1"/>
</dbReference>
<dbReference type="PANTHER" id="PTHR11261">
    <property type="entry name" value="INTERPHOTORECEPTOR RETINOID-BINDING PROTEIN"/>
    <property type="match status" value="1"/>
</dbReference>
<dbReference type="RefSeq" id="WP_196291128.1">
    <property type="nucleotide sequence ID" value="NZ_JADQDM010000001.1"/>
</dbReference>
<dbReference type="Gene3D" id="3.90.226.10">
    <property type="entry name" value="2-enoyl-CoA Hydratase, Chain A, domain 1"/>
    <property type="match status" value="1"/>
</dbReference>
<evidence type="ECO:0000313" key="3">
    <source>
        <dbReference type="EMBL" id="MBF9219660.1"/>
    </source>
</evidence>
<dbReference type="Pfam" id="PF14684">
    <property type="entry name" value="Tricorn_C1"/>
    <property type="match status" value="1"/>
</dbReference>
<dbReference type="Gene3D" id="2.30.42.10">
    <property type="match status" value="1"/>
</dbReference>
<dbReference type="Gene3D" id="3.30.750.44">
    <property type="match status" value="1"/>
</dbReference>
<keyword evidence="4" id="KW-1185">Reference proteome</keyword>
<dbReference type="InterPro" id="IPR005151">
    <property type="entry name" value="Tail-specific_protease"/>
</dbReference>
<proteinExistence type="predicted"/>
<dbReference type="PANTHER" id="PTHR11261:SF3">
    <property type="entry name" value="RETINOL-BINDING PROTEIN 3"/>
    <property type="match status" value="1"/>
</dbReference>
<dbReference type="InterPro" id="IPR036034">
    <property type="entry name" value="PDZ_sf"/>
</dbReference>
<gene>
    <name evidence="3" type="ORF">I2H31_00975</name>
</gene>
<feature type="chain" id="PRO_5047171037" evidence="1">
    <location>
        <begin position="23"/>
        <end position="426"/>
    </location>
</feature>
<dbReference type="EMBL" id="JADQDM010000001">
    <property type="protein sequence ID" value="MBF9219660.1"/>
    <property type="molecule type" value="Genomic_DNA"/>
</dbReference>
<accession>A0ABS0HY89</accession>
<evidence type="ECO:0000259" key="2">
    <source>
        <dbReference type="SMART" id="SM00245"/>
    </source>
</evidence>
<reference evidence="3 4" key="1">
    <citation type="submission" date="2020-11" db="EMBL/GenBank/DDBJ databases">
        <authorList>
            <person name="Kim M.K."/>
        </authorList>
    </citation>
    <scope>NUCLEOTIDE SEQUENCE [LARGE SCALE GENOMIC DNA]</scope>
    <source>
        <strain evidence="3 4">BT662</strain>
    </source>
</reference>
<protein>
    <submittedName>
        <fullName evidence="3">Peptidase</fullName>
    </submittedName>
</protein>
<dbReference type="InterPro" id="IPR028204">
    <property type="entry name" value="Tricorn_C1"/>
</dbReference>